<keyword evidence="3" id="KW-1185">Reference proteome</keyword>
<protein>
    <submittedName>
        <fullName evidence="2">Uncharacterized protein</fullName>
    </submittedName>
</protein>
<dbReference type="Proteomes" id="UP000317371">
    <property type="component" value="Unassembled WGS sequence"/>
</dbReference>
<dbReference type="EMBL" id="VIGC01000020">
    <property type="protein sequence ID" value="TQE94780.1"/>
    <property type="molecule type" value="Genomic_DNA"/>
</dbReference>
<name>A0A540VDD8_9CHLR</name>
<sequence>MSRLRALIQKHFGSVVMGFVLVGFVVLLAELLLTGHTRDIQLVAVVATVIGALLALAALLWGHRARMALAVLFLLLSITGLVGVFEHAEEGGGRAEAFVPGTQARALSQASAPIQVRFSYDEESGERSESGFVRREGSPPPLAPLSLTGLSLLGAAAVFAGRESADQEATD</sequence>
<keyword evidence="1" id="KW-0472">Membrane</keyword>
<feature type="transmembrane region" description="Helical" evidence="1">
    <location>
        <begin position="12"/>
        <end position="34"/>
    </location>
</feature>
<dbReference type="InParanoid" id="A0A540VDD8"/>
<evidence type="ECO:0000256" key="1">
    <source>
        <dbReference type="SAM" id="Phobius"/>
    </source>
</evidence>
<gene>
    <name evidence="2" type="ORF">FKZ61_15255</name>
</gene>
<reference evidence="2 3" key="1">
    <citation type="submission" date="2019-06" db="EMBL/GenBank/DDBJ databases">
        <title>Genome sequence of Litorilinea aerophila BAA-2444.</title>
        <authorList>
            <person name="Maclea K.S."/>
            <person name="Maurais E.G."/>
            <person name="Iannazzi L.C."/>
        </authorList>
    </citation>
    <scope>NUCLEOTIDE SEQUENCE [LARGE SCALE GENOMIC DNA]</scope>
    <source>
        <strain evidence="2 3">ATCC BAA-2444</strain>
    </source>
</reference>
<feature type="transmembrane region" description="Helical" evidence="1">
    <location>
        <begin position="40"/>
        <end position="61"/>
    </location>
</feature>
<accession>A0A540VDD8</accession>
<keyword evidence="1" id="KW-1133">Transmembrane helix</keyword>
<proteinExistence type="predicted"/>
<evidence type="ECO:0000313" key="3">
    <source>
        <dbReference type="Proteomes" id="UP000317371"/>
    </source>
</evidence>
<dbReference type="RefSeq" id="WP_141611005.1">
    <property type="nucleotide sequence ID" value="NZ_VIGC02000020.1"/>
</dbReference>
<organism evidence="2 3">
    <name type="scientific">Litorilinea aerophila</name>
    <dbReference type="NCBI Taxonomy" id="1204385"/>
    <lineage>
        <taxon>Bacteria</taxon>
        <taxon>Bacillati</taxon>
        <taxon>Chloroflexota</taxon>
        <taxon>Caldilineae</taxon>
        <taxon>Caldilineales</taxon>
        <taxon>Caldilineaceae</taxon>
        <taxon>Litorilinea</taxon>
    </lineage>
</organism>
<comment type="caution">
    <text evidence="2">The sequence shown here is derived from an EMBL/GenBank/DDBJ whole genome shotgun (WGS) entry which is preliminary data.</text>
</comment>
<evidence type="ECO:0000313" key="2">
    <source>
        <dbReference type="EMBL" id="TQE94780.1"/>
    </source>
</evidence>
<keyword evidence="1" id="KW-0812">Transmembrane</keyword>
<feature type="transmembrane region" description="Helical" evidence="1">
    <location>
        <begin position="68"/>
        <end position="85"/>
    </location>
</feature>
<dbReference type="AlphaFoldDB" id="A0A540VDD8"/>